<organism evidence="2 3">
    <name type="scientific">Fluviicola chungangensis</name>
    <dbReference type="NCBI Taxonomy" id="2597671"/>
    <lineage>
        <taxon>Bacteria</taxon>
        <taxon>Pseudomonadati</taxon>
        <taxon>Bacteroidota</taxon>
        <taxon>Flavobacteriia</taxon>
        <taxon>Flavobacteriales</taxon>
        <taxon>Crocinitomicaceae</taxon>
        <taxon>Fluviicola</taxon>
    </lineage>
</organism>
<dbReference type="GO" id="GO:0004252">
    <property type="term" value="F:serine-type endopeptidase activity"/>
    <property type="evidence" value="ECO:0007669"/>
    <property type="project" value="InterPro"/>
</dbReference>
<sequence length="900" mass="101238">MADHYKHIFLSDNIKTEKYKAKGSVVPSKSLPSRERISHSQKLISQLAAIWARKKQLDQQRQAEQISVKEGTYLTFSSSANEELISKSLEDFRQGVRLLNVREIQINEDTKQTIATVYVPNGKEGFFVNKINSFKSKNNSSITFTEKKDHDILRQQISEFGNEIQVKKISDRSKLGLEHTHVTVLVPVGQEKYFTTEASKLDPEARVKVTPVNADLVNSIEDIGEALLESLWTDKVSNIPDETSKWCEVWLNVNTKDELEQEQISIFKTTLENIGIEYKDNTIVFPERAVLLINANQDQLIELMLQSDLLAEFRAGQEPAGFWVNENSMEQQAWIDNLLQRVELIDSNIKVCVLDSGVNNGHQLLSNLLDDTNTLTVDSNWGTNDHEEKAGHGTLMAGLAGYGEFESAFLSSNNIVITHKLCSVKILPPRNQEKTPKELWGDITVRGIALAEIQNPRSTLIYCMAVTSEDDADKGRPSSWSGAVDKAAFGDGDNQRLIIISGGNIRSEEIWKNYPNSNFTTTVENPAQSWNALTVGAYTEKVQINDTDHNDYKLVANKGELSPYSTTSINWNRKWPSKPDVVFEGGNLLRSPENTVISHKDLDLLSTSKSINIRPLNTINATSAATAQASCFAAKIAFEYPDAWMETIRGLIVHSSNWNSSMLAQLNVRQNNKTDYGNLLRVFGYGTPNLERALYSKESALTFVSQEVIQPFSFNSKGSPETNEIHFFDFPWPEDLLLSMSDTPVTLKITLSYFIEPGAGEIGWKDKYRYQSHGLRFDINNVDDIDENAFRKRINLAAREEDDEISGSSGSSRWTIGVKNRSTGSIHSDFWVGTAAEIATCKFIAVYPVIGWWRERKQEGKVENKTRYSLIVSLETPAEEIELYTTVKNIIEVPIEITTS</sequence>
<dbReference type="OrthoDB" id="1100338at2"/>
<gene>
    <name evidence="2" type="ORF">FO442_00395</name>
</gene>
<protein>
    <submittedName>
        <fullName evidence="2">S8 family peptidase</fullName>
    </submittedName>
</protein>
<reference evidence="2 3" key="1">
    <citation type="submission" date="2019-07" db="EMBL/GenBank/DDBJ databases">
        <authorList>
            <person name="Huq M.A."/>
        </authorList>
    </citation>
    <scope>NUCLEOTIDE SEQUENCE [LARGE SCALE GENOMIC DNA]</scope>
    <source>
        <strain evidence="2 3">MAH-3</strain>
    </source>
</reference>
<accession>A0A556N605</accession>
<feature type="domain" description="Peptidase S8/S53" evidence="1">
    <location>
        <begin position="347"/>
        <end position="686"/>
    </location>
</feature>
<dbReference type="AlphaFoldDB" id="A0A556N605"/>
<dbReference type="InterPro" id="IPR000209">
    <property type="entry name" value="Peptidase_S8/S53_dom"/>
</dbReference>
<dbReference type="Proteomes" id="UP000316008">
    <property type="component" value="Unassembled WGS sequence"/>
</dbReference>
<dbReference type="Pfam" id="PF00082">
    <property type="entry name" value="Peptidase_S8"/>
    <property type="match status" value="1"/>
</dbReference>
<comment type="caution">
    <text evidence="2">The sequence shown here is derived from an EMBL/GenBank/DDBJ whole genome shotgun (WGS) entry which is preliminary data.</text>
</comment>
<dbReference type="InterPro" id="IPR036852">
    <property type="entry name" value="Peptidase_S8/S53_dom_sf"/>
</dbReference>
<dbReference type="EMBL" id="VLPL01000001">
    <property type="protein sequence ID" value="TSJ47620.1"/>
    <property type="molecule type" value="Genomic_DNA"/>
</dbReference>
<dbReference type="InterPro" id="IPR034074">
    <property type="entry name" value="Y4bN_pept_dom"/>
</dbReference>
<dbReference type="CDD" id="cd04847">
    <property type="entry name" value="Peptidases_S8_Subtilisin_like_2"/>
    <property type="match status" value="1"/>
</dbReference>
<evidence type="ECO:0000259" key="1">
    <source>
        <dbReference type="Pfam" id="PF00082"/>
    </source>
</evidence>
<proteinExistence type="predicted"/>
<dbReference type="SUPFAM" id="SSF52743">
    <property type="entry name" value="Subtilisin-like"/>
    <property type="match status" value="1"/>
</dbReference>
<keyword evidence="3" id="KW-1185">Reference proteome</keyword>
<dbReference type="GO" id="GO:0006508">
    <property type="term" value="P:proteolysis"/>
    <property type="evidence" value="ECO:0007669"/>
    <property type="project" value="InterPro"/>
</dbReference>
<evidence type="ECO:0000313" key="3">
    <source>
        <dbReference type="Proteomes" id="UP000316008"/>
    </source>
</evidence>
<name>A0A556N605_9FLAO</name>
<evidence type="ECO:0000313" key="2">
    <source>
        <dbReference type="EMBL" id="TSJ47620.1"/>
    </source>
</evidence>
<dbReference type="Gene3D" id="3.40.50.200">
    <property type="entry name" value="Peptidase S8/S53 domain"/>
    <property type="match status" value="1"/>
</dbReference>
<dbReference type="RefSeq" id="WP_144331156.1">
    <property type="nucleotide sequence ID" value="NZ_VLPL01000001.1"/>
</dbReference>